<organism evidence="2 3">
    <name type="scientific">Podospora fimiseda</name>
    <dbReference type="NCBI Taxonomy" id="252190"/>
    <lineage>
        <taxon>Eukaryota</taxon>
        <taxon>Fungi</taxon>
        <taxon>Dikarya</taxon>
        <taxon>Ascomycota</taxon>
        <taxon>Pezizomycotina</taxon>
        <taxon>Sordariomycetes</taxon>
        <taxon>Sordariomycetidae</taxon>
        <taxon>Sordariales</taxon>
        <taxon>Podosporaceae</taxon>
        <taxon>Podospora</taxon>
    </lineage>
</organism>
<comment type="caution">
    <text evidence="2">The sequence shown here is derived from an EMBL/GenBank/DDBJ whole genome shotgun (WGS) entry which is preliminary data.</text>
</comment>
<reference evidence="2" key="2">
    <citation type="submission" date="2023-05" db="EMBL/GenBank/DDBJ databases">
        <authorList>
            <consortium name="Lawrence Berkeley National Laboratory"/>
            <person name="Steindorff A."/>
            <person name="Hensen N."/>
            <person name="Bonometti L."/>
            <person name="Westerberg I."/>
            <person name="Brannstrom I.O."/>
            <person name="Guillou S."/>
            <person name="Cros-Aarteil S."/>
            <person name="Calhoun S."/>
            <person name="Haridas S."/>
            <person name="Kuo A."/>
            <person name="Mondo S."/>
            <person name="Pangilinan J."/>
            <person name="Riley R."/>
            <person name="Labutti K."/>
            <person name="Andreopoulos B."/>
            <person name="Lipzen A."/>
            <person name="Chen C."/>
            <person name="Yanf M."/>
            <person name="Daum C."/>
            <person name="Ng V."/>
            <person name="Clum A."/>
            <person name="Ohm R."/>
            <person name="Martin F."/>
            <person name="Silar P."/>
            <person name="Natvig D."/>
            <person name="Lalanne C."/>
            <person name="Gautier V."/>
            <person name="Ament-Velasquez S.L."/>
            <person name="Kruys A."/>
            <person name="Hutchinson M.I."/>
            <person name="Powell A.J."/>
            <person name="Barry K."/>
            <person name="Miller A.N."/>
            <person name="Grigoriev I.V."/>
            <person name="Debuchy R."/>
            <person name="Gladieux P."/>
            <person name="Thoren M.H."/>
            <person name="Johannesson H."/>
        </authorList>
    </citation>
    <scope>NUCLEOTIDE SEQUENCE</scope>
    <source>
        <strain evidence="2">CBS 990.96</strain>
    </source>
</reference>
<keyword evidence="1" id="KW-0732">Signal</keyword>
<sequence length="163" mass="17781">MATLSLRALLLSAITIASVGIAQANPIISSSSSLDAAAAPRDAAQLLVPEAESPNLTMLSSPLRLPTCTRRAGLLHTQRHWSISYDYDSYYNGMHCGLSMQNAMKEFTLCKPLTDWTCVSSGQEGLGGVTIEFHTPRTCDDQRVHEAILKATLNHIDVWCKHL</sequence>
<evidence type="ECO:0000313" key="2">
    <source>
        <dbReference type="EMBL" id="KAK4225666.1"/>
    </source>
</evidence>
<accession>A0AAN7BLB4</accession>
<dbReference type="Proteomes" id="UP001301958">
    <property type="component" value="Unassembled WGS sequence"/>
</dbReference>
<keyword evidence="3" id="KW-1185">Reference proteome</keyword>
<evidence type="ECO:0000256" key="1">
    <source>
        <dbReference type="SAM" id="SignalP"/>
    </source>
</evidence>
<proteinExistence type="predicted"/>
<evidence type="ECO:0000313" key="3">
    <source>
        <dbReference type="Proteomes" id="UP001301958"/>
    </source>
</evidence>
<reference evidence="2" key="1">
    <citation type="journal article" date="2023" name="Mol. Phylogenet. Evol.">
        <title>Genome-scale phylogeny and comparative genomics of the fungal order Sordariales.</title>
        <authorList>
            <person name="Hensen N."/>
            <person name="Bonometti L."/>
            <person name="Westerberg I."/>
            <person name="Brannstrom I.O."/>
            <person name="Guillou S."/>
            <person name="Cros-Aarteil S."/>
            <person name="Calhoun S."/>
            <person name="Haridas S."/>
            <person name="Kuo A."/>
            <person name="Mondo S."/>
            <person name="Pangilinan J."/>
            <person name="Riley R."/>
            <person name="LaButti K."/>
            <person name="Andreopoulos B."/>
            <person name="Lipzen A."/>
            <person name="Chen C."/>
            <person name="Yan M."/>
            <person name="Daum C."/>
            <person name="Ng V."/>
            <person name="Clum A."/>
            <person name="Steindorff A."/>
            <person name="Ohm R.A."/>
            <person name="Martin F."/>
            <person name="Silar P."/>
            <person name="Natvig D.O."/>
            <person name="Lalanne C."/>
            <person name="Gautier V."/>
            <person name="Ament-Velasquez S.L."/>
            <person name="Kruys A."/>
            <person name="Hutchinson M.I."/>
            <person name="Powell A.J."/>
            <person name="Barry K."/>
            <person name="Miller A.N."/>
            <person name="Grigoriev I.V."/>
            <person name="Debuchy R."/>
            <person name="Gladieux P."/>
            <person name="Hiltunen Thoren M."/>
            <person name="Johannesson H."/>
        </authorList>
    </citation>
    <scope>NUCLEOTIDE SEQUENCE</scope>
    <source>
        <strain evidence="2">CBS 990.96</strain>
    </source>
</reference>
<dbReference type="AlphaFoldDB" id="A0AAN7BLB4"/>
<name>A0AAN7BLB4_9PEZI</name>
<feature type="signal peptide" evidence="1">
    <location>
        <begin position="1"/>
        <end position="24"/>
    </location>
</feature>
<feature type="chain" id="PRO_5042871528" evidence="1">
    <location>
        <begin position="25"/>
        <end position="163"/>
    </location>
</feature>
<protein>
    <submittedName>
        <fullName evidence="2">Uncharacterized protein</fullName>
    </submittedName>
</protein>
<dbReference type="EMBL" id="MU865362">
    <property type="protein sequence ID" value="KAK4225666.1"/>
    <property type="molecule type" value="Genomic_DNA"/>
</dbReference>
<gene>
    <name evidence="2" type="ORF">QBC38DRAFT_255009</name>
</gene>